<protein>
    <submittedName>
        <fullName evidence="3">Major capsid protein double jelly-roll</fullName>
    </submittedName>
</protein>
<dbReference type="Gene3D" id="2.70.9.10">
    <property type="entry name" value="Adenovirus Type 2 Hexon, domain 4"/>
    <property type="match status" value="1"/>
</dbReference>
<dbReference type="Pfam" id="PF16903">
    <property type="entry name" value="Capsid_N"/>
    <property type="match status" value="1"/>
</dbReference>
<dbReference type="GO" id="GO:0005198">
    <property type="term" value="F:structural molecule activity"/>
    <property type="evidence" value="ECO:0007669"/>
    <property type="project" value="InterPro"/>
</dbReference>
<organism evidence="3">
    <name type="scientific">Clandestinovirus</name>
    <dbReference type="NCBI Taxonomy" id="2831644"/>
    <lineage>
        <taxon>Viruses</taxon>
    </lineage>
</organism>
<accession>A0A8F8KQP2</accession>
<evidence type="ECO:0000259" key="2">
    <source>
        <dbReference type="Pfam" id="PF16903"/>
    </source>
</evidence>
<name>A0A8F8KQP2_9VIRU</name>
<evidence type="ECO:0000259" key="1">
    <source>
        <dbReference type="Pfam" id="PF04451"/>
    </source>
</evidence>
<dbReference type="InterPro" id="IPR016112">
    <property type="entry name" value="VP_dsDNA_II"/>
</dbReference>
<reference evidence="3" key="1">
    <citation type="submission" date="2021-06" db="EMBL/GenBank/DDBJ databases">
        <authorList>
            <person name="Rolland C."/>
        </authorList>
    </citation>
    <scope>NUCLEOTIDE SEQUENCE</scope>
    <source>
        <strain evidence="3">347.936635</strain>
    </source>
</reference>
<feature type="domain" description="Major capsid protein C-terminal" evidence="1">
    <location>
        <begin position="240"/>
        <end position="427"/>
    </location>
</feature>
<feature type="domain" description="Major capsid protein N-terminal" evidence="2">
    <location>
        <begin position="10"/>
        <end position="237"/>
    </location>
</feature>
<dbReference type="EMBL" id="MZ420154">
    <property type="protein sequence ID" value="QYA18424.1"/>
    <property type="molecule type" value="Genomic_DNA"/>
</dbReference>
<dbReference type="Pfam" id="PF04451">
    <property type="entry name" value="Capsid_NCLDV"/>
    <property type="match status" value="1"/>
</dbReference>
<evidence type="ECO:0000313" key="3">
    <source>
        <dbReference type="EMBL" id="QYA18424.1"/>
    </source>
</evidence>
<dbReference type="InterPro" id="IPR038519">
    <property type="entry name" value="MCP_C_sf"/>
</dbReference>
<sequence length="440" mass="49448">MDLTVRPAKTFFKAPYKRYSNFAVGQIEQQFQGGVAFGKKMTAIIQRNGDLLAEMYVVLRLSAITATNEAVATPNPAIELGYPRGPIINPDTTPPTGVHFTNAVGHAAIDRVSVSIGGHEFDVHYGDYLHIWEQLASKPGKELGSLIGDARDVDTLLDYAADEQILYVPLQFWFNRTWAQALPMIALQYHEVRLDLTLKSREQLIQVSSPASTNYDIQFEGGDLEDAFLLCNYIFLDTWERRLFAQKYHTYLFDQLQFTGAESKADTKNSLNMQLRFNHPVQELIWVCQENDAINQNQWFDYSIQIEDPTGPDAALTGVAGPTISVDPLVQAKLQFNGHDRISFREAIYFRQVQPLEHHTKIPEKFIYIYSFAKDPEDAINPSGSCNMSRIDNVVLNLVFNPSFSDGEVRCYARSKNIMRIISGMAGVSDEIAAVCAPCA</sequence>
<dbReference type="InterPro" id="IPR007542">
    <property type="entry name" value="MCP_C"/>
</dbReference>
<gene>
    <name evidence="3" type="ORF">KOM_12_155</name>
</gene>
<dbReference type="Gene3D" id="2.70.9.20">
    <property type="entry name" value="Major capsid protein Vp54"/>
    <property type="match status" value="1"/>
</dbReference>
<proteinExistence type="predicted"/>
<dbReference type="InterPro" id="IPR031654">
    <property type="entry name" value="Capsid_N"/>
</dbReference>
<dbReference type="SUPFAM" id="SSF49749">
    <property type="entry name" value="Group II dsDNA viruses VP"/>
    <property type="match status" value="2"/>
</dbReference>